<keyword evidence="3" id="KW-1185">Reference proteome</keyword>
<name>A0A9P4H7U1_9PLEO</name>
<dbReference type="Pfam" id="PF00903">
    <property type="entry name" value="Glyoxalase"/>
    <property type="match status" value="1"/>
</dbReference>
<dbReference type="PROSITE" id="PS51257">
    <property type="entry name" value="PROKAR_LIPOPROTEIN"/>
    <property type="match status" value="1"/>
</dbReference>
<evidence type="ECO:0000259" key="1">
    <source>
        <dbReference type="Pfam" id="PF00903"/>
    </source>
</evidence>
<reference evidence="2" key="1">
    <citation type="journal article" date="2020" name="Stud. Mycol.">
        <title>101 Dothideomycetes genomes: a test case for predicting lifestyles and emergence of pathogens.</title>
        <authorList>
            <person name="Haridas S."/>
            <person name="Albert R."/>
            <person name="Binder M."/>
            <person name="Bloem J."/>
            <person name="Labutti K."/>
            <person name="Salamov A."/>
            <person name="Andreopoulos B."/>
            <person name="Baker S."/>
            <person name="Barry K."/>
            <person name="Bills G."/>
            <person name="Bluhm B."/>
            <person name="Cannon C."/>
            <person name="Castanera R."/>
            <person name="Culley D."/>
            <person name="Daum C."/>
            <person name="Ezra D."/>
            <person name="Gonzalez J."/>
            <person name="Henrissat B."/>
            <person name="Kuo A."/>
            <person name="Liang C."/>
            <person name="Lipzen A."/>
            <person name="Lutzoni F."/>
            <person name="Magnuson J."/>
            <person name="Mondo S."/>
            <person name="Nolan M."/>
            <person name="Ohm R."/>
            <person name="Pangilinan J."/>
            <person name="Park H.-J."/>
            <person name="Ramirez L."/>
            <person name="Alfaro M."/>
            <person name="Sun H."/>
            <person name="Tritt A."/>
            <person name="Yoshinaga Y."/>
            <person name="Zwiers L.-H."/>
            <person name="Turgeon B."/>
            <person name="Goodwin S."/>
            <person name="Spatafora J."/>
            <person name="Crous P."/>
            <person name="Grigoriev I."/>
        </authorList>
    </citation>
    <scope>NUCLEOTIDE SEQUENCE</scope>
    <source>
        <strain evidence="2">CBS 110217</strain>
    </source>
</reference>
<feature type="domain" description="Glyoxalase/fosfomycin resistance/dioxygenase" evidence="1">
    <location>
        <begin position="51"/>
        <end position="169"/>
    </location>
</feature>
<evidence type="ECO:0000313" key="2">
    <source>
        <dbReference type="EMBL" id="KAF2029846.1"/>
    </source>
</evidence>
<comment type="caution">
    <text evidence="2">The sequence shown here is derived from an EMBL/GenBank/DDBJ whole genome shotgun (WGS) entry which is preliminary data.</text>
</comment>
<dbReference type="AlphaFoldDB" id="A0A9P4H7U1"/>
<accession>A0A9P4H7U1</accession>
<dbReference type="InterPro" id="IPR004360">
    <property type="entry name" value="Glyas_Fos-R_dOase_dom"/>
</dbReference>
<gene>
    <name evidence="2" type="ORF">EK21DRAFT_89446</name>
</gene>
<proteinExistence type="predicted"/>
<evidence type="ECO:0000313" key="3">
    <source>
        <dbReference type="Proteomes" id="UP000799777"/>
    </source>
</evidence>
<dbReference type="InterPro" id="IPR029068">
    <property type="entry name" value="Glyas_Bleomycin-R_OHBP_Dase"/>
</dbReference>
<dbReference type="OrthoDB" id="16820at2759"/>
<protein>
    <recommendedName>
        <fullName evidence="1">Glyoxalase/fosfomycin resistance/dioxygenase domain-containing protein</fullName>
    </recommendedName>
</protein>
<sequence length="239" mass="25971">MKVTYFSAFLVSSACAYGNKARRESSNGIPPWSYIQGDDPPADPATKGYFVNHFGMLASNLTATRQWYSKVLGVRHIFTMDVSSEFSVLYMGHSQGGRNGAGYQTGLEMARDKNNMDGLIKFVSYKKAVNRTYMPDAQTTFSHIGLVVDDIAAAKACFQDLGVNIVKRRGVLDFSPATADRRFAAAFGFADIDNDETQKDIAAALPGFKALGFFGDFVMIADPDGNLVEVQPQVSSGAL</sequence>
<dbReference type="Proteomes" id="UP000799777">
    <property type="component" value="Unassembled WGS sequence"/>
</dbReference>
<dbReference type="Gene3D" id="3.10.180.10">
    <property type="entry name" value="2,3-Dihydroxybiphenyl 1,2-Dioxygenase, domain 1"/>
    <property type="match status" value="1"/>
</dbReference>
<dbReference type="SUPFAM" id="SSF54593">
    <property type="entry name" value="Glyoxalase/Bleomycin resistance protein/Dihydroxybiphenyl dioxygenase"/>
    <property type="match status" value="1"/>
</dbReference>
<dbReference type="EMBL" id="ML978196">
    <property type="protein sequence ID" value="KAF2029846.1"/>
    <property type="molecule type" value="Genomic_DNA"/>
</dbReference>
<organism evidence="2 3">
    <name type="scientific">Setomelanomma holmii</name>
    <dbReference type="NCBI Taxonomy" id="210430"/>
    <lineage>
        <taxon>Eukaryota</taxon>
        <taxon>Fungi</taxon>
        <taxon>Dikarya</taxon>
        <taxon>Ascomycota</taxon>
        <taxon>Pezizomycotina</taxon>
        <taxon>Dothideomycetes</taxon>
        <taxon>Pleosporomycetidae</taxon>
        <taxon>Pleosporales</taxon>
        <taxon>Pleosporineae</taxon>
        <taxon>Phaeosphaeriaceae</taxon>
        <taxon>Setomelanomma</taxon>
    </lineage>
</organism>